<dbReference type="PRINTS" id="PR01374">
    <property type="entry name" value="TONBPROTEIN"/>
</dbReference>
<name>A0A6M4GVK5_9PROT</name>
<dbReference type="SUPFAM" id="SSF74653">
    <property type="entry name" value="TolA/TonB C-terminal domain"/>
    <property type="match status" value="1"/>
</dbReference>
<evidence type="ECO:0000313" key="12">
    <source>
        <dbReference type="EMBL" id="QJR11072.1"/>
    </source>
</evidence>
<evidence type="ECO:0000256" key="10">
    <source>
        <dbReference type="RuleBase" id="RU362123"/>
    </source>
</evidence>
<keyword evidence="13" id="KW-1185">Reference proteome</keyword>
<dbReference type="GO" id="GO:0055085">
    <property type="term" value="P:transmembrane transport"/>
    <property type="evidence" value="ECO:0007669"/>
    <property type="project" value="InterPro"/>
</dbReference>
<keyword evidence="7 10" id="KW-0653">Protein transport</keyword>
<dbReference type="PANTHER" id="PTHR33446:SF2">
    <property type="entry name" value="PROTEIN TONB"/>
    <property type="match status" value="1"/>
</dbReference>
<comment type="function">
    <text evidence="10">Interacts with outer membrane receptor proteins that carry out high-affinity binding and energy dependent uptake into the periplasmic space of specific substrates. It could act to transduce energy from the cytoplasmic membrane to specific energy-requiring processes in the outer membrane, resulting in the release into the periplasm of ligands bound by these outer membrane proteins.</text>
</comment>
<dbReference type="InterPro" id="IPR037682">
    <property type="entry name" value="TonB_C"/>
</dbReference>
<dbReference type="GO" id="GO:0098797">
    <property type="term" value="C:plasma membrane protein complex"/>
    <property type="evidence" value="ECO:0007669"/>
    <property type="project" value="TreeGrafter"/>
</dbReference>
<dbReference type="GO" id="GO:0030288">
    <property type="term" value="C:outer membrane-bounded periplasmic space"/>
    <property type="evidence" value="ECO:0007669"/>
    <property type="project" value="InterPro"/>
</dbReference>
<keyword evidence="8 10" id="KW-1133">Transmembrane helix</keyword>
<evidence type="ECO:0000259" key="11">
    <source>
        <dbReference type="PROSITE" id="PS52015"/>
    </source>
</evidence>
<dbReference type="InterPro" id="IPR051045">
    <property type="entry name" value="TonB-dependent_transducer"/>
</dbReference>
<dbReference type="Pfam" id="PF03544">
    <property type="entry name" value="TonB_C"/>
    <property type="match status" value="1"/>
</dbReference>
<reference evidence="12 13" key="1">
    <citation type="submission" date="2020-04" db="EMBL/GenBank/DDBJ databases">
        <title>Usitatibacter rugosus gen. nov., sp. nov. and Usitatibacter palustris sp. nov., novel members of Usitatibacteraceae fam. nov. within the order Nitrosomonadales isolated from soil.</title>
        <authorList>
            <person name="Huber K.J."/>
            <person name="Neumann-Schaal M."/>
            <person name="Geppert A."/>
            <person name="Luckner M."/>
            <person name="Wanner G."/>
            <person name="Overmann J."/>
        </authorList>
    </citation>
    <scope>NUCLEOTIDE SEQUENCE [LARGE SCALE GENOMIC DNA]</scope>
    <source>
        <strain evidence="12 13">0125_3</strain>
    </source>
</reference>
<feature type="transmembrane region" description="Helical" evidence="10">
    <location>
        <begin position="6"/>
        <end position="23"/>
    </location>
</feature>
<dbReference type="PANTHER" id="PTHR33446">
    <property type="entry name" value="PROTEIN TONB-RELATED"/>
    <property type="match status" value="1"/>
</dbReference>
<evidence type="ECO:0000256" key="9">
    <source>
        <dbReference type="ARBA" id="ARBA00023136"/>
    </source>
</evidence>
<evidence type="ECO:0000256" key="4">
    <source>
        <dbReference type="ARBA" id="ARBA00022475"/>
    </source>
</evidence>
<evidence type="ECO:0000256" key="7">
    <source>
        <dbReference type="ARBA" id="ARBA00022927"/>
    </source>
</evidence>
<proteinExistence type="inferred from homology"/>
<organism evidence="12 13">
    <name type="scientific">Usitatibacter rugosus</name>
    <dbReference type="NCBI Taxonomy" id="2732067"/>
    <lineage>
        <taxon>Bacteria</taxon>
        <taxon>Pseudomonadati</taxon>
        <taxon>Pseudomonadota</taxon>
        <taxon>Betaproteobacteria</taxon>
        <taxon>Nitrosomonadales</taxon>
        <taxon>Usitatibacteraceae</taxon>
        <taxon>Usitatibacter</taxon>
    </lineage>
</organism>
<evidence type="ECO:0000256" key="3">
    <source>
        <dbReference type="ARBA" id="ARBA00022448"/>
    </source>
</evidence>
<evidence type="ECO:0000256" key="8">
    <source>
        <dbReference type="ARBA" id="ARBA00022989"/>
    </source>
</evidence>
<evidence type="ECO:0000256" key="5">
    <source>
        <dbReference type="ARBA" id="ARBA00022519"/>
    </source>
</evidence>
<evidence type="ECO:0000313" key="13">
    <source>
        <dbReference type="Proteomes" id="UP000501534"/>
    </source>
</evidence>
<dbReference type="GO" id="GO:0015891">
    <property type="term" value="P:siderophore transport"/>
    <property type="evidence" value="ECO:0007669"/>
    <property type="project" value="InterPro"/>
</dbReference>
<dbReference type="GO" id="GO:0031992">
    <property type="term" value="F:energy transducer activity"/>
    <property type="evidence" value="ECO:0007669"/>
    <property type="project" value="InterPro"/>
</dbReference>
<keyword evidence="10" id="KW-0735">Signal-anchor</keyword>
<dbReference type="GO" id="GO:0015031">
    <property type="term" value="P:protein transport"/>
    <property type="evidence" value="ECO:0007669"/>
    <property type="project" value="UniProtKB-UniRule"/>
</dbReference>
<gene>
    <name evidence="12" type="ORF">DSM104443_02143</name>
</gene>
<keyword evidence="4 10" id="KW-1003">Cell membrane</keyword>
<sequence length="193" mass="20401">MIIGAHVIAGIAVVSMGGVVYVAKNVPMLVQILPEPVAPKPATPLRPLPMPVMKPPEIRLPNPPVIENTITVRLEEKPVPQAPVPAPVAAVAAANPSPSVEPPRGDLAYLNNPAPSYPAYAKRAREQGVVMLRVRVDASGGVEGIEIHKSSGSQRLDDAALAAVKRWRFAPARMGDRPISGVALVPIHFQLEG</sequence>
<evidence type="ECO:0000256" key="6">
    <source>
        <dbReference type="ARBA" id="ARBA00022692"/>
    </source>
</evidence>
<keyword evidence="6 10" id="KW-0812">Transmembrane</keyword>
<dbReference type="InterPro" id="IPR006260">
    <property type="entry name" value="TonB/TolA_C"/>
</dbReference>
<keyword evidence="9 10" id="KW-0472">Membrane</keyword>
<dbReference type="Gene3D" id="3.30.1150.10">
    <property type="match status" value="1"/>
</dbReference>
<dbReference type="EMBL" id="CP053069">
    <property type="protein sequence ID" value="QJR11072.1"/>
    <property type="molecule type" value="Genomic_DNA"/>
</dbReference>
<comment type="subcellular location">
    <subcellularLocation>
        <location evidence="1 10">Cell inner membrane</location>
        <topology evidence="1 10">Single-pass membrane protein</topology>
        <orientation evidence="1 10">Periplasmic side</orientation>
    </subcellularLocation>
</comment>
<evidence type="ECO:0000256" key="2">
    <source>
        <dbReference type="ARBA" id="ARBA00006555"/>
    </source>
</evidence>
<dbReference type="AlphaFoldDB" id="A0A6M4GVK5"/>
<keyword evidence="5 10" id="KW-0997">Cell inner membrane</keyword>
<keyword evidence="3 10" id="KW-0813">Transport</keyword>
<accession>A0A6M4GVK5</accession>
<dbReference type="PROSITE" id="PS52015">
    <property type="entry name" value="TONB_CTD"/>
    <property type="match status" value="1"/>
</dbReference>
<dbReference type="Proteomes" id="UP000501534">
    <property type="component" value="Chromosome"/>
</dbReference>
<dbReference type="KEGG" id="uru:DSM104443_02143"/>
<evidence type="ECO:0000256" key="1">
    <source>
        <dbReference type="ARBA" id="ARBA00004383"/>
    </source>
</evidence>
<feature type="domain" description="TonB C-terminal" evidence="11">
    <location>
        <begin position="102"/>
        <end position="193"/>
    </location>
</feature>
<comment type="similarity">
    <text evidence="2 10">Belongs to the TonB family.</text>
</comment>
<protein>
    <recommendedName>
        <fullName evidence="10">Protein TonB</fullName>
    </recommendedName>
</protein>
<dbReference type="NCBIfam" id="TIGR01352">
    <property type="entry name" value="tonB_Cterm"/>
    <property type="match status" value="1"/>
</dbReference>
<dbReference type="InterPro" id="IPR003538">
    <property type="entry name" value="TonB"/>
</dbReference>